<evidence type="ECO:0000313" key="11">
    <source>
        <dbReference type="EMBL" id="THD24527.1"/>
    </source>
</evidence>
<dbReference type="SUPFAM" id="SSF50729">
    <property type="entry name" value="PH domain-like"/>
    <property type="match status" value="1"/>
</dbReference>
<name>A0A4E0RUD2_FASHE</name>
<gene>
    <name evidence="11" type="ORF">D915_004454</name>
</gene>
<dbReference type="PANTHER" id="PTHR21426:SF12">
    <property type="entry name" value="EXOCYST COMPLEX COMPONENT 8"/>
    <property type="match status" value="1"/>
</dbReference>
<dbReference type="InterPro" id="IPR011993">
    <property type="entry name" value="PH-like_dom_sf"/>
</dbReference>
<dbReference type="Gene3D" id="2.30.29.30">
    <property type="entry name" value="Pleckstrin-homology domain (PH domain)/Phosphotyrosine-binding domain (PTB)"/>
    <property type="match status" value="1"/>
</dbReference>
<evidence type="ECO:0000256" key="1">
    <source>
        <dbReference type="ARBA" id="ARBA00002660"/>
    </source>
</evidence>
<sequence>MNVEAISDSSGLRRVFAKANFDVNRFVRNTTRNGVQATENMVDKLTRMSDDASNKMKRAVFDNYRLFIKAGKAASQLEALMHEINSDFTEKERVINALVEMSLFGEPMPEPVDVEKELLVARPSAAPLKQSEFAGSPVSVLSDLVEGSACLLDDPSRKILLDGEVRELSTETYSLICVARLFLLTDTLVVAYHQSGRTASHPYRIQAAYQLDQVVAANVPARDRRHTPTNGFKLLVYPASRLFQTENANDKQLWLRAIEDATRAWDTQTKNQASRNAKASADPNRDSAWPDDSFLRVNKVPHPSSDIGSTTSITQPDKLPVYAVAPSSVLPEAARETLKALSATLPECAELFTPLADEPTPVPIRKNPFDEPSGLQVTDSSGKPISGAATKRSPHDWLWAVPEDLDVAISERDFARSTDLIVKARGELDRILVSYDVNDSRQLETSNDESMRKTRSKATGKVESDSGAGFLVDGKPRTAWEALSKRIANNQKCLAEALEHELITAAERHGAPRTIHAAVGHLGALGKSTLAAQLFLVYRSNVMFRALTRGVRQEGNQLVYLNRLSFAFHRNLAETASEWQKNVVAPLTAQQTTTGVSGETKSNQLTEQLLALRLCSWVLEETDKFAHQLRLLLVDSRSVSFCTTCVAAQRMQAHASKLTELIGVDIYSALRFNLIRAWRRAAEDQSTVLRDAVEHRSRQETWEPISSLPETEQETYLNELCEMGLIGKRSDLLGLPLTVSTCQLIRSLYQFIQSGRRLECVELEPTLSRCAAQILRVQLEQFVRALASPTLAQKRSAVLLNVEFIVEHAIPKLTKQMDLMNYREMRSVHDELRALLA</sequence>
<keyword evidence="12" id="KW-1185">Reference proteome</keyword>
<keyword evidence="6" id="KW-0813">Transport</keyword>
<dbReference type="GO" id="GO:0030426">
    <property type="term" value="C:growth cone"/>
    <property type="evidence" value="ECO:0007669"/>
    <property type="project" value="UniProtKB-SubCell"/>
</dbReference>
<dbReference type="AlphaFoldDB" id="A0A4E0RUD2"/>
<keyword evidence="8" id="KW-0653">Protein transport</keyword>
<dbReference type="EMBL" id="JXXN02001550">
    <property type="protein sequence ID" value="THD24527.1"/>
    <property type="molecule type" value="Genomic_DNA"/>
</dbReference>
<dbReference type="InterPro" id="IPR033961">
    <property type="entry name" value="Exo84"/>
</dbReference>
<dbReference type="GO" id="GO:0015031">
    <property type="term" value="P:protein transport"/>
    <property type="evidence" value="ECO:0007669"/>
    <property type="project" value="UniProtKB-KW"/>
</dbReference>
<dbReference type="GO" id="GO:0006887">
    <property type="term" value="P:exocytosis"/>
    <property type="evidence" value="ECO:0007669"/>
    <property type="project" value="UniProtKB-KW"/>
</dbReference>
<feature type="region of interest" description="Disordered" evidence="9">
    <location>
        <begin position="266"/>
        <end position="291"/>
    </location>
</feature>
<dbReference type="GO" id="GO:0048471">
    <property type="term" value="C:perinuclear region of cytoplasm"/>
    <property type="evidence" value="ECO:0007669"/>
    <property type="project" value="UniProtKB-SubCell"/>
</dbReference>
<dbReference type="InterPro" id="IPR032403">
    <property type="entry name" value="Exo84_C"/>
</dbReference>
<dbReference type="PROSITE" id="PS50003">
    <property type="entry name" value="PH_DOMAIN"/>
    <property type="match status" value="1"/>
</dbReference>
<feature type="region of interest" description="Disordered" evidence="9">
    <location>
        <begin position="442"/>
        <end position="462"/>
    </location>
</feature>
<dbReference type="GO" id="GO:0006893">
    <property type="term" value="P:Golgi to plasma membrane transport"/>
    <property type="evidence" value="ECO:0007669"/>
    <property type="project" value="TreeGrafter"/>
</dbReference>
<reference evidence="11" key="1">
    <citation type="submission" date="2019-03" db="EMBL/GenBank/DDBJ databases">
        <title>Improved annotation for the trematode Fasciola hepatica.</title>
        <authorList>
            <person name="Choi Y.-J."/>
            <person name="Martin J."/>
            <person name="Mitreva M."/>
        </authorList>
    </citation>
    <scope>NUCLEOTIDE SEQUENCE [LARGE SCALE GENOMIC DNA]</scope>
</reference>
<feature type="compositionally biased region" description="Polar residues" evidence="9">
    <location>
        <begin position="266"/>
        <end position="277"/>
    </location>
</feature>
<dbReference type="InterPro" id="IPR001849">
    <property type="entry name" value="PH_domain"/>
</dbReference>
<dbReference type="InterPro" id="IPR016159">
    <property type="entry name" value="Cullin_repeat-like_dom_sf"/>
</dbReference>
<feature type="domain" description="PH" evidence="10">
    <location>
        <begin position="158"/>
        <end position="263"/>
    </location>
</feature>
<evidence type="ECO:0000259" key="10">
    <source>
        <dbReference type="PROSITE" id="PS50003"/>
    </source>
</evidence>
<keyword evidence="7" id="KW-0268">Exocytosis</keyword>
<evidence type="ECO:0000256" key="7">
    <source>
        <dbReference type="ARBA" id="ARBA00022483"/>
    </source>
</evidence>
<evidence type="ECO:0000256" key="2">
    <source>
        <dbReference type="ARBA" id="ARBA00004556"/>
    </source>
</evidence>
<evidence type="ECO:0000256" key="6">
    <source>
        <dbReference type="ARBA" id="ARBA00022448"/>
    </source>
</evidence>
<feature type="region of interest" description="Disordered" evidence="9">
    <location>
        <begin position="370"/>
        <end position="389"/>
    </location>
</feature>
<dbReference type="PANTHER" id="PTHR21426">
    <property type="entry name" value="EXOCYST COMPLEX COMPONENT 8"/>
    <property type="match status" value="1"/>
</dbReference>
<dbReference type="Pfam" id="PF16528">
    <property type="entry name" value="Exo84_C"/>
    <property type="match status" value="1"/>
</dbReference>
<evidence type="ECO:0000256" key="4">
    <source>
        <dbReference type="ARBA" id="ARBA00007210"/>
    </source>
</evidence>
<organism evidence="11 12">
    <name type="scientific">Fasciola hepatica</name>
    <name type="common">Liver fluke</name>
    <dbReference type="NCBI Taxonomy" id="6192"/>
    <lineage>
        <taxon>Eukaryota</taxon>
        <taxon>Metazoa</taxon>
        <taxon>Spiralia</taxon>
        <taxon>Lophotrochozoa</taxon>
        <taxon>Platyhelminthes</taxon>
        <taxon>Trematoda</taxon>
        <taxon>Digenea</taxon>
        <taxon>Plagiorchiida</taxon>
        <taxon>Echinostomata</taxon>
        <taxon>Echinostomatoidea</taxon>
        <taxon>Fasciolidae</taxon>
        <taxon>Fasciola</taxon>
    </lineage>
</organism>
<accession>A0A4E0RUD2</accession>
<dbReference type="GO" id="GO:0000145">
    <property type="term" value="C:exocyst"/>
    <property type="evidence" value="ECO:0007669"/>
    <property type="project" value="InterPro"/>
</dbReference>
<evidence type="ECO:0000256" key="8">
    <source>
        <dbReference type="ARBA" id="ARBA00022927"/>
    </source>
</evidence>
<evidence type="ECO:0000256" key="5">
    <source>
        <dbReference type="ARBA" id="ARBA00017509"/>
    </source>
</evidence>
<evidence type="ECO:0000313" key="12">
    <source>
        <dbReference type="Proteomes" id="UP000230066"/>
    </source>
</evidence>
<comment type="similarity">
    <text evidence="4">Belongs to the EXO84 family.</text>
</comment>
<dbReference type="SMART" id="SM00233">
    <property type="entry name" value="PH"/>
    <property type="match status" value="1"/>
</dbReference>
<evidence type="ECO:0000256" key="3">
    <source>
        <dbReference type="ARBA" id="ARBA00004624"/>
    </source>
</evidence>
<dbReference type="Gene3D" id="1.20.58.1210">
    <property type="entry name" value="Exo84p, N-terminal helical domain"/>
    <property type="match status" value="1"/>
</dbReference>
<comment type="caution">
    <text evidence="11">The sequence shown here is derived from an EMBL/GenBank/DDBJ whole genome shotgun (WGS) entry which is preliminary data.</text>
</comment>
<dbReference type="SUPFAM" id="SSF74788">
    <property type="entry name" value="Cullin repeat-like"/>
    <property type="match status" value="1"/>
</dbReference>
<dbReference type="Pfam" id="PF08700">
    <property type="entry name" value="VPS51_Exo84_N"/>
    <property type="match status" value="1"/>
</dbReference>
<comment type="subcellular location">
    <subcellularLocation>
        <location evidence="3">Cell projection</location>
        <location evidence="3">Growth cone</location>
    </subcellularLocation>
    <subcellularLocation>
        <location evidence="2">Cytoplasm</location>
        <location evidence="2">Perinuclear region</location>
    </subcellularLocation>
</comment>
<protein>
    <recommendedName>
        <fullName evidence="5">Exocyst complex component 8</fullName>
    </recommendedName>
</protein>
<evidence type="ECO:0000256" key="9">
    <source>
        <dbReference type="SAM" id="MobiDB-lite"/>
    </source>
</evidence>
<dbReference type="InterPro" id="IPR042561">
    <property type="entry name" value="Exo84_C_1"/>
</dbReference>
<dbReference type="Proteomes" id="UP000230066">
    <property type="component" value="Unassembled WGS sequence"/>
</dbReference>
<comment type="function">
    <text evidence="1">Component of the exocyst complex involved in the docking of exocytic vesicles with fusion sites on the plasma membrane.</text>
</comment>
<proteinExistence type="inferred from homology"/>